<dbReference type="Proteomes" id="UP000292858">
    <property type="component" value="Unassembled WGS sequence"/>
</dbReference>
<name>A0A4Q9B715_9DEIN</name>
<gene>
    <name evidence="1" type="ORF">ETP66_07085</name>
</gene>
<protein>
    <submittedName>
        <fullName evidence="1">Uncharacterized protein</fullName>
    </submittedName>
</protein>
<dbReference type="EMBL" id="SIJL01000007">
    <property type="protein sequence ID" value="TBH20559.1"/>
    <property type="molecule type" value="Genomic_DNA"/>
</dbReference>
<dbReference type="RefSeq" id="WP_130841931.1">
    <property type="nucleotide sequence ID" value="NZ_SIJL01000007.1"/>
</dbReference>
<keyword evidence="2" id="KW-1185">Reference proteome</keyword>
<comment type="caution">
    <text evidence="1">The sequence shown here is derived from an EMBL/GenBank/DDBJ whole genome shotgun (WGS) entry which is preliminary data.</text>
</comment>
<evidence type="ECO:0000313" key="1">
    <source>
        <dbReference type="EMBL" id="TBH20559.1"/>
    </source>
</evidence>
<evidence type="ECO:0000313" key="2">
    <source>
        <dbReference type="Proteomes" id="UP000292858"/>
    </source>
</evidence>
<dbReference type="AlphaFoldDB" id="A0A4Q9B715"/>
<dbReference type="OrthoDB" id="32343at2"/>
<organism evidence="1 2">
    <name type="scientific">Thermus thermamylovorans</name>
    <dbReference type="NCBI Taxonomy" id="2509362"/>
    <lineage>
        <taxon>Bacteria</taxon>
        <taxon>Thermotogati</taxon>
        <taxon>Deinococcota</taxon>
        <taxon>Deinococci</taxon>
        <taxon>Thermales</taxon>
        <taxon>Thermaceae</taxon>
        <taxon>Thermus</taxon>
    </lineage>
</organism>
<proteinExistence type="predicted"/>
<accession>A0A4Q9B715</accession>
<reference evidence="1 2" key="1">
    <citation type="submission" date="2019-02" db="EMBL/GenBank/DDBJ databases">
        <title>Thermus sp. a novel from hot spring.</title>
        <authorList>
            <person name="Zhao Z."/>
        </authorList>
    </citation>
    <scope>NUCLEOTIDE SEQUENCE [LARGE SCALE GENOMIC DNA]</scope>
    <source>
        <strain evidence="1 2">CFH 72773T</strain>
    </source>
</reference>
<sequence length="205" mass="22320">MGGVGEYLFFLALRGEARREEVRARFPRLVPLLRALADEVEVQGETFRLRKPLRLSWFAPLFREGYSPLLPEPEGSLALERLLEAAHLSAQAGEPLVEGEGLLRAARAFQEGSQALLEGAFREALHRYGRGLGLLEGAGLPFPATGLALLALAQEGFRPGGKGRETARKALERAKTPFARRLAEGLLAEGARDLAALLDRASRKA</sequence>